<protein>
    <submittedName>
        <fullName evidence="2">Glycosyltransferase</fullName>
    </submittedName>
</protein>
<dbReference type="Gene3D" id="3.90.550.10">
    <property type="entry name" value="Spore Coat Polysaccharide Biosynthesis Protein SpsA, Chain A"/>
    <property type="match status" value="1"/>
</dbReference>
<feature type="domain" description="Glycosyltransferase 2-like" evidence="1">
    <location>
        <begin position="15"/>
        <end position="125"/>
    </location>
</feature>
<evidence type="ECO:0000313" key="2">
    <source>
        <dbReference type="EMBL" id="QCO30615.1"/>
    </source>
</evidence>
<dbReference type="Proteomes" id="UP000298568">
    <property type="component" value="Chromosome"/>
</dbReference>
<sequence>MHSISSKAELTIQVTVVITVWYRYKFLEEALESVVNQNAPSSDYEILLVGKIDENILNKIISKVKIKRGDVKIAYEEVNEESIGAKLYKAIKIANGKIITFLEDDDIFYHNKLSVIEKLINCEEKRSFLRHAVDLIDEKSNVISRTERVESNPVYITNEDWFNLKLPSRHSVKFASVSSMAICKSLLENYSDFIRRIKFSPDILVLLISALSLGQKIYYLDPLGAYRLYRDSFGSGYGSFDEFIKTSRFKYKSWYEDGLVYSKMLEGNKRLWDINLGVTVLYKILFNIFNNNNSDIKLTVKDLKTIIYLMRSTYTSKTLSLKALGLYILSYLPYQLRKKILMERIFKDKIKIYTKKSNL</sequence>
<dbReference type="Pfam" id="PF00535">
    <property type="entry name" value="Glycos_transf_2"/>
    <property type="match status" value="1"/>
</dbReference>
<evidence type="ECO:0000313" key="3">
    <source>
        <dbReference type="Proteomes" id="UP000298568"/>
    </source>
</evidence>
<name>A0A4D8S722_METPR</name>
<dbReference type="SUPFAM" id="SSF53448">
    <property type="entry name" value="Nucleotide-diphospho-sugar transferases"/>
    <property type="match status" value="1"/>
</dbReference>
<dbReference type="PANTHER" id="PTHR22916">
    <property type="entry name" value="GLYCOSYLTRANSFERASE"/>
    <property type="match status" value="1"/>
</dbReference>
<dbReference type="InterPro" id="IPR029044">
    <property type="entry name" value="Nucleotide-diphossugar_trans"/>
</dbReference>
<dbReference type="AlphaFoldDB" id="A0A4D8S722"/>
<keyword evidence="3" id="KW-1185">Reference proteome</keyword>
<accession>A0A4D8S722</accession>
<proteinExistence type="predicted"/>
<dbReference type="InterPro" id="IPR001173">
    <property type="entry name" value="Glyco_trans_2-like"/>
</dbReference>
<keyword evidence="2" id="KW-0808">Transferase</keyword>
<reference evidence="2 3" key="1">
    <citation type="submission" date="2018-07" db="EMBL/GenBank/DDBJ databases">
        <title>Complete Genome Sequences of Extremely Thermoacidophilic, Metal-Mobilizing Type-Strain Members of the Archaeal Family Sulfolobaceae: Acidianus brierleyi DSM-1651T, Acidianus sulfidivorans DSM-18786T, Metallosphaera hakonensis DSM-7519T, and Metallosphaera prunae DSM-10039T.</title>
        <authorList>
            <person name="Counts J.A."/>
            <person name="Kelly R.M."/>
        </authorList>
    </citation>
    <scope>NUCLEOTIDE SEQUENCE [LARGE SCALE GENOMIC DNA]</scope>
    <source>
        <strain evidence="2 3">Ron 12/II</strain>
    </source>
</reference>
<gene>
    <name evidence="2" type="ORF">DFR88_09060</name>
</gene>
<organism evidence="2 3">
    <name type="scientific">Metallosphaera prunae</name>
    <dbReference type="NCBI Taxonomy" id="47304"/>
    <lineage>
        <taxon>Archaea</taxon>
        <taxon>Thermoproteota</taxon>
        <taxon>Thermoprotei</taxon>
        <taxon>Sulfolobales</taxon>
        <taxon>Sulfolobaceae</taxon>
        <taxon>Metallosphaera</taxon>
    </lineage>
</organism>
<evidence type="ECO:0000259" key="1">
    <source>
        <dbReference type="Pfam" id="PF00535"/>
    </source>
</evidence>
<dbReference type="EMBL" id="CP031156">
    <property type="protein sequence ID" value="QCO30615.1"/>
    <property type="molecule type" value="Genomic_DNA"/>
</dbReference>
<dbReference type="PANTHER" id="PTHR22916:SF3">
    <property type="entry name" value="UDP-GLCNAC:BETAGAL BETA-1,3-N-ACETYLGLUCOSAMINYLTRANSFERASE-LIKE PROTEIN 1"/>
    <property type="match status" value="1"/>
</dbReference>
<dbReference type="KEGG" id="mpru:DFR88_09060"/>
<dbReference type="GO" id="GO:0016758">
    <property type="term" value="F:hexosyltransferase activity"/>
    <property type="evidence" value="ECO:0007669"/>
    <property type="project" value="UniProtKB-ARBA"/>
</dbReference>